<evidence type="ECO:0000313" key="11">
    <source>
        <dbReference type="EMBL" id="GAA6168565.1"/>
    </source>
</evidence>
<keyword evidence="7" id="KW-0653">Protein transport</keyword>
<evidence type="ECO:0000256" key="6">
    <source>
        <dbReference type="ARBA" id="ARBA00023136"/>
    </source>
</evidence>
<keyword evidence="6 8" id="KW-0472">Membrane</keyword>
<dbReference type="InterPro" id="IPR047055">
    <property type="entry name" value="MotA-like"/>
</dbReference>
<dbReference type="RefSeq" id="WP_353303290.1">
    <property type="nucleotide sequence ID" value="NZ_BAABWN010000007.1"/>
</dbReference>
<dbReference type="InterPro" id="IPR002898">
    <property type="entry name" value="MotA_ExbB_proton_chnl"/>
</dbReference>
<dbReference type="PANTHER" id="PTHR30433">
    <property type="entry name" value="CHEMOTAXIS PROTEIN MOTA"/>
    <property type="match status" value="1"/>
</dbReference>
<keyword evidence="5 8" id="KW-1133">Transmembrane helix</keyword>
<sequence length="246" mass="26504">MDKLSFIGVILGFAALIGGNFLEGGSWTSLVNGSAALIVIGGTLGAAILQTPWSSLHRALSVLFWVFLPPKYAYDQGIEKIVQWAQLARKDGLLGLEPIADKELDSFSKKGLLLLVDGTDSDALKRVLENDLYRKEQHDLQAVHFYESMGGYAPTVGIIGAVIGLIHVMQNLADPSQVGPGIAIAFVATIYGVALSNLLLIPIANKLKQHIAQQSKFRELVIDGLVSISEGENPKLIKIKLNGYIT</sequence>
<evidence type="ECO:0000313" key="12">
    <source>
        <dbReference type="Proteomes" id="UP001465153"/>
    </source>
</evidence>
<evidence type="ECO:0000256" key="8">
    <source>
        <dbReference type="SAM" id="Phobius"/>
    </source>
</evidence>
<feature type="transmembrane region" description="Helical" evidence="8">
    <location>
        <begin position="181"/>
        <end position="201"/>
    </location>
</feature>
<keyword evidence="11" id="KW-0969">Cilium</keyword>
<dbReference type="NCBIfam" id="NF006583">
    <property type="entry name" value="PRK09109.1"/>
    <property type="match status" value="1"/>
</dbReference>
<dbReference type="InterPro" id="IPR046786">
    <property type="entry name" value="MotA_N"/>
</dbReference>
<name>A0ABQ0AA83_9GAMM</name>
<feature type="domain" description="MotA/TolQ/ExbB proton channel" evidence="9">
    <location>
        <begin position="101"/>
        <end position="217"/>
    </location>
</feature>
<keyword evidence="12" id="KW-1185">Reference proteome</keyword>
<proteinExistence type="inferred from homology"/>
<dbReference type="Pfam" id="PF20560">
    <property type="entry name" value="MotA_N"/>
    <property type="match status" value="1"/>
</dbReference>
<comment type="subcellular location">
    <subcellularLocation>
        <location evidence="1">Cell membrane</location>
        <topology evidence="1">Multi-pass membrane protein</topology>
    </subcellularLocation>
    <subcellularLocation>
        <location evidence="7">Membrane</location>
        <topology evidence="7">Multi-pass membrane protein</topology>
    </subcellularLocation>
</comment>
<keyword evidence="11" id="KW-0966">Cell projection</keyword>
<evidence type="ECO:0000259" key="9">
    <source>
        <dbReference type="Pfam" id="PF01618"/>
    </source>
</evidence>
<evidence type="ECO:0000256" key="7">
    <source>
        <dbReference type="RuleBase" id="RU004057"/>
    </source>
</evidence>
<keyword evidence="4" id="KW-0283">Flagellar rotation</keyword>
<evidence type="ECO:0000256" key="4">
    <source>
        <dbReference type="ARBA" id="ARBA00022779"/>
    </source>
</evidence>
<keyword evidence="3 8" id="KW-0812">Transmembrane</keyword>
<protein>
    <submittedName>
        <fullName evidence="11">Flagellar motor protein</fullName>
    </submittedName>
</protein>
<dbReference type="Pfam" id="PF01618">
    <property type="entry name" value="MotA_ExbB"/>
    <property type="match status" value="1"/>
</dbReference>
<dbReference type="EMBL" id="BAABWN010000007">
    <property type="protein sequence ID" value="GAA6168565.1"/>
    <property type="molecule type" value="Genomic_DNA"/>
</dbReference>
<keyword evidence="7" id="KW-0813">Transport</keyword>
<organism evidence="11 12">
    <name type="scientific">Sessilibacter corallicola</name>
    <dbReference type="NCBI Taxonomy" id="2904075"/>
    <lineage>
        <taxon>Bacteria</taxon>
        <taxon>Pseudomonadati</taxon>
        <taxon>Pseudomonadota</taxon>
        <taxon>Gammaproteobacteria</taxon>
        <taxon>Cellvibrionales</taxon>
        <taxon>Cellvibrionaceae</taxon>
        <taxon>Sessilibacter</taxon>
    </lineage>
</organism>
<feature type="domain" description="Motility protein A N-terminal" evidence="10">
    <location>
        <begin position="6"/>
        <end position="89"/>
    </location>
</feature>
<accession>A0ABQ0AA83</accession>
<keyword evidence="2" id="KW-1003">Cell membrane</keyword>
<comment type="similarity">
    <text evidence="7">Belongs to the exbB/tolQ family.</text>
</comment>
<evidence type="ECO:0000256" key="2">
    <source>
        <dbReference type="ARBA" id="ARBA00022475"/>
    </source>
</evidence>
<gene>
    <name evidence="11" type="ORF">NBRC116591_23760</name>
</gene>
<feature type="transmembrane region" description="Helical" evidence="8">
    <location>
        <begin position="151"/>
        <end position="169"/>
    </location>
</feature>
<evidence type="ECO:0000256" key="1">
    <source>
        <dbReference type="ARBA" id="ARBA00004651"/>
    </source>
</evidence>
<evidence type="ECO:0000256" key="5">
    <source>
        <dbReference type="ARBA" id="ARBA00022989"/>
    </source>
</evidence>
<evidence type="ECO:0000256" key="3">
    <source>
        <dbReference type="ARBA" id="ARBA00022692"/>
    </source>
</evidence>
<feature type="transmembrane region" description="Helical" evidence="8">
    <location>
        <begin position="29"/>
        <end position="49"/>
    </location>
</feature>
<comment type="caution">
    <text evidence="11">The sequence shown here is derived from an EMBL/GenBank/DDBJ whole genome shotgun (WGS) entry which is preliminary data.</text>
</comment>
<keyword evidence="11" id="KW-0282">Flagellum</keyword>
<dbReference type="PANTHER" id="PTHR30433:SF3">
    <property type="entry name" value="MOTILITY PROTEIN A"/>
    <property type="match status" value="1"/>
</dbReference>
<evidence type="ECO:0000259" key="10">
    <source>
        <dbReference type="Pfam" id="PF20560"/>
    </source>
</evidence>
<feature type="transmembrane region" description="Helical" evidence="8">
    <location>
        <begin position="6"/>
        <end position="22"/>
    </location>
</feature>
<dbReference type="Proteomes" id="UP001465153">
    <property type="component" value="Unassembled WGS sequence"/>
</dbReference>
<reference evidence="11 12" key="1">
    <citation type="submission" date="2024-04" db="EMBL/GenBank/DDBJ databases">
        <title>Draft genome sequence of Sessilibacter corallicola NBRC 116591.</title>
        <authorList>
            <person name="Miyakawa T."/>
            <person name="Kusuya Y."/>
            <person name="Miura T."/>
        </authorList>
    </citation>
    <scope>NUCLEOTIDE SEQUENCE [LARGE SCALE GENOMIC DNA]</scope>
    <source>
        <strain evidence="11 12">KU-00831-HH</strain>
    </source>
</reference>